<organism evidence="13 14">
    <name type="scientific">Halogeometricum salsisoli</name>
    <dbReference type="NCBI Taxonomy" id="2950536"/>
    <lineage>
        <taxon>Archaea</taxon>
        <taxon>Methanobacteriati</taxon>
        <taxon>Methanobacteriota</taxon>
        <taxon>Stenosarchaea group</taxon>
        <taxon>Halobacteria</taxon>
        <taxon>Halobacteriales</taxon>
        <taxon>Haloferacaceae</taxon>
        <taxon>Halogeometricum</taxon>
    </lineage>
</organism>
<feature type="compositionally biased region" description="Low complexity" evidence="12">
    <location>
        <begin position="334"/>
        <end position="348"/>
    </location>
</feature>
<proteinExistence type="inferred from homology"/>
<feature type="compositionally biased region" description="Basic and acidic residues" evidence="12">
    <location>
        <begin position="314"/>
        <end position="323"/>
    </location>
</feature>
<evidence type="ECO:0000256" key="9">
    <source>
        <dbReference type="ARBA" id="ARBA00068671"/>
    </source>
</evidence>
<feature type="coiled-coil region" evidence="11">
    <location>
        <begin position="85"/>
        <end position="119"/>
    </location>
</feature>
<feature type="transmembrane region" description="Helical" evidence="10">
    <location>
        <begin position="497"/>
        <end position="518"/>
    </location>
</feature>
<keyword evidence="5 10" id="KW-1133">Transmembrane helix</keyword>
<accession>A0ABU2G9U9</accession>
<dbReference type="Proteomes" id="UP001257060">
    <property type="component" value="Unassembled WGS sequence"/>
</dbReference>
<dbReference type="RefSeq" id="WP_310922393.1">
    <property type="nucleotide sequence ID" value="NZ_JAMQOP010000001.1"/>
</dbReference>
<evidence type="ECO:0000256" key="2">
    <source>
        <dbReference type="ARBA" id="ARBA00009904"/>
    </source>
</evidence>
<feature type="region of interest" description="Disordered" evidence="12">
    <location>
        <begin position="308"/>
        <end position="374"/>
    </location>
</feature>
<protein>
    <recommendedName>
        <fullName evidence="9 10">A-type ATP synthase subunit I</fullName>
    </recommendedName>
</protein>
<dbReference type="PANTHER" id="PTHR11629:SF63">
    <property type="entry name" value="V-TYPE PROTON ATPASE SUBUNIT A"/>
    <property type="match status" value="1"/>
</dbReference>
<evidence type="ECO:0000256" key="7">
    <source>
        <dbReference type="ARBA" id="ARBA00023136"/>
    </source>
</evidence>
<keyword evidence="4 10" id="KW-0812">Transmembrane</keyword>
<feature type="transmembrane region" description="Helical" evidence="10">
    <location>
        <begin position="703"/>
        <end position="725"/>
    </location>
</feature>
<evidence type="ECO:0000256" key="6">
    <source>
        <dbReference type="ARBA" id="ARBA00023065"/>
    </source>
</evidence>
<keyword evidence="3 10" id="KW-0813">Transport</keyword>
<evidence type="ECO:0000313" key="14">
    <source>
        <dbReference type="Proteomes" id="UP001257060"/>
    </source>
</evidence>
<keyword evidence="6 10" id="KW-0406">Ion transport</keyword>
<keyword evidence="14" id="KW-1185">Reference proteome</keyword>
<comment type="function">
    <text evidence="8">Component of the A-type ATP synthase that produces ATP from ADP in the presence of a proton gradient across the membrane.</text>
</comment>
<dbReference type="Gene3D" id="3.30.70.2170">
    <property type="match status" value="1"/>
</dbReference>
<dbReference type="InterPro" id="IPR002490">
    <property type="entry name" value="V-ATPase_116kDa_su"/>
</dbReference>
<evidence type="ECO:0000256" key="8">
    <source>
        <dbReference type="ARBA" id="ARBA00059506"/>
    </source>
</evidence>
<evidence type="ECO:0000256" key="10">
    <source>
        <dbReference type="RuleBase" id="RU361189"/>
    </source>
</evidence>
<dbReference type="Pfam" id="PF01496">
    <property type="entry name" value="V_ATPase_I"/>
    <property type="match status" value="1"/>
</dbReference>
<feature type="transmembrane region" description="Helical" evidence="10">
    <location>
        <begin position="399"/>
        <end position="430"/>
    </location>
</feature>
<gene>
    <name evidence="13" type="ORF">NDI76_02315</name>
</gene>
<name>A0ABU2G9U9_9EURY</name>
<keyword evidence="7 10" id="KW-0472">Membrane</keyword>
<feature type="transmembrane region" description="Helical" evidence="10">
    <location>
        <begin position="594"/>
        <end position="611"/>
    </location>
</feature>
<feature type="transmembrane region" description="Helical" evidence="10">
    <location>
        <begin position="442"/>
        <end position="460"/>
    </location>
</feature>
<evidence type="ECO:0000256" key="5">
    <source>
        <dbReference type="ARBA" id="ARBA00022989"/>
    </source>
</evidence>
<evidence type="ECO:0000256" key="12">
    <source>
        <dbReference type="SAM" id="MobiDB-lite"/>
    </source>
</evidence>
<feature type="coiled-coil region" evidence="11">
    <location>
        <begin position="216"/>
        <end position="243"/>
    </location>
</feature>
<comment type="similarity">
    <text evidence="2 10">Belongs to the V-ATPase 116 kDa subunit family.</text>
</comment>
<dbReference type="EMBL" id="JAMQOP010000001">
    <property type="protein sequence ID" value="MDS0297575.1"/>
    <property type="molecule type" value="Genomic_DNA"/>
</dbReference>
<dbReference type="Gene3D" id="3.30.70.2750">
    <property type="match status" value="1"/>
</dbReference>
<sequence>MLRPEQMSKVSVTGSKRVMDPVIETVHDLNLLHVTEYDNSWDGFDPGDPVAGAETASDKLVTVRSLESILDVDEEDAGPTRIVTDDALEAELEEIRTKVNELDDERQALRQDRREIEERIDAMEPFEDIGIDLNLLSGYDSIQVAVGRGNRDAIERAVVDSDHLVEYEIYEGDDALAVFARPASGADDSALTDALVSADFATLEVPDAKGSPQEYIRELEHEHQQISSELESVEDELSNMKLDAAGFLLAAEEKLSIDVQKTEAPLSFATTENAFIAEGWIPTDRFTEFKAALKDDIGERVEVEELQRAQFSKDGSDHVREDPAAGSGGTGKPAAADGGHASDSASESSDNEARADGGAVVMDDDEPPTIQRNSGPVKPFEVLVQAVSRPSYYEFDPTVILFLTFPAFFGFMIGDLGYGLIYTAIGYFLYANFDDRPAFKSMGGITIAAGLFTTLFGILYGEVFGLHLIATYLWEGVVGLSHAPIEKGLSPATSEWALGWLVVSVLVGVIHLNIAWIFDFFENLELHDAKHAVYESGSWLLMLNGLWIWIFSDALRGTAPEFLYETFSADGVIPLGFSSFPAMELFTIPGLGPFTLPLLVFVIGFVLLFVGEPVEAVEFLNVLVNVLSYTRLAGVLLAKAGMAFTVNLLFFGVYVDDHGGWHFGLSGMPDAAAVAALGPGETLSYHGYQVTEIMFGGLVHGGAATILVGLLVLVVGHIAVLALGVTSAGLQAVRLEYVEFFNKFFEGGGRDYEPFGYDRQFTTED</sequence>
<evidence type="ECO:0000256" key="11">
    <source>
        <dbReference type="SAM" id="Coils"/>
    </source>
</evidence>
<evidence type="ECO:0000256" key="4">
    <source>
        <dbReference type="ARBA" id="ARBA00022692"/>
    </source>
</evidence>
<reference evidence="13 14" key="1">
    <citation type="submission" date="2022-06" db="EMBL/GenBank/DDBJ databases">
        <title>Halogeometricum sp. a new haloarchaeum isolate from saline soil.</title>
        <authorList>
            <person name="Strakova D."/>
            <person name="Galisteo C."/>
            <person name="Sanchez-Porro C."/>
            <person name="Ventosa A."/>
        </authorList>
    </citation>
    <scope>NUCLEOTIDE SEQUENCE [LARGE SCALE GENOMIC DNA]</scope>
    <source>
        <strain evidence="13 14">S1BR25-6</strain>
    </source>
</reference>
<dbReference type="PANTHER" id="PTHR11629">
    <property type="entry name" value="VACUOLAR PROTON ATPASES"/>
    <property type="match status" value="1"/>
</dbReference>
<evidence type="ECO:0000313" key="13">
    <source>
        <dbReference type="EMBL" id="MDS0297575.1"/>
    </source>
</evidence>
<feature type="transmembrane region" description="Helical" evidence="10">
    <location>
        <begin position="632"/>
        <end position="655"/>
    </location>
</feature>
<comment type="caution">
    <text evidence="13">The sequence shown here is derived from an EMBL/GenBank/DDBJ whole genome shotgun (WGS) entry which is preliminary data.</text>
</comment>
<feature type="transmembrane region" description="Helical" evidence="10">
    <location>
        <begin position="538"/>
        <end position="555"/>
    </location>
</feature>
<evidence type="ECO:0000256" key="3">
    <source>
        <dbReference type="ARBA" id="ARBA00022448"/>
    </source>
</evidence>
<evidence type="ECO:0000256" key="1">
    <source>
        <dbReference type="ARBA" id="ARBA00004141"/>
    </source>
</evidence>
<comment type="subcellular location">
    <subcellularLocation>
        <location evidence="1">Membrane</location>
        <topology evidence="1">Multi-pass membrane protein</topology>
    </subcellularLocation>
</comment>
<dbReference type="Gene3D" id="1.20.1460.20">
    <property type="match status" value="1"/>
</dbReference>
<keyword evidence="11" id="KW-0175">Coiled coil</keyword>